<feature type="binding site" evidence="7">
    <location>
        <position position="244"/>
    </location>
    <ligand>
        <name>Zn(2+)</name>
        <dbReference type="ChEBI" id="CHEBI:29105"/>
        <label>2</label>
    </ligand>
</feature>
<evidence type="ECO:0000256" key="7">
    <source>
        <dbReference type="HAMAP-Rule" id="MF_01374"/>
    </source>
</evidence>
<dbReference type="Gene3D" id="3.60.15.10">
    <property type="entry name" value="Ribonuclease Z/Hydroxyacylglutathione hydrolase-like"/>
    <property type="match status" value="1"/>
</dbReference>
<keyword evidence="11" id="KW-1185">Reference proteome</keyword>
<dbReference type="InterPro" id="IPR017782">
    <property type="entry name" value="Hydroxyacylglutathione_Hdrlase"/>
</dbReference>
<comment type="catalytic activity">
    <reaction evidence="1 7">
        <text>an S-(2-hydroxyacyl)glutathione + H2O = a 2-hydroxy carboxylate + glutathione + H(+)</text>
        <dbReference type="Rhea" id="RHEA:21864"/>
        <dbReference type="ChEBI" id="CHEBI:15377"/>
        <dbReference type="ChEBI" id="CHEBI:15378"/>
        <dbReference type="ChEBI" id="CHEBI:57925"/>
        <dbReference type="ChEBI" id="CHEBI:58896"/>
        <dbReference type="ChEBI" id="CHEBI:71261"/>
        <dbReference type="EC" id="3.1.2.6"/>
    </reaction>
</comment>
<dbReference type="EC" id="3.1.2.6" evidence="7"/>
<dbReference type="KEGG" id="ghl:GM160_03480"/>
<evidence type="ECO:0000256" key="5">
    <source>
        <dbReference type="ARBA" id="ARBA00022801"/>
    </source>
</evidence>
<dbReference type="NCBIfam" id="TIGR03413">
    <property type="entry name" value="GSH_gloB"/>
    <property type="match status" value="1"/>
</dbReference>
<dbReference type="SUPFAM" id="SSF56281">
    <property type="entry name" value="Metallo-hydrolase/oxidoreductase"/>
    <property type="match status" value="1"/>
</dbReference>
<feature type="binding site" evidence="7">
    <location>
        <position position="244"/>
    </location>
    <ligand>
        <name>Zn(2+)</name>
        <dbReference type="ChEBI" id="CHEBI:29105"/>
        <label>1</label>
    </ligand>
</feature>
<dbReference type="PANTHER" id="PTHR43705:SF1">
    <property type="entry name" value="HYDROXYACYLGLUTATHIONE HYDROLASE GLOB"/>
    <property type="match status" value="1"/>
</dbReference>
<dbReference type="InterPro" id="IPR050110">
    <property type="entry name" value="Glyoxalase_II_hydrolase"/>
</dbReference>
<keyword evidence="4 7" id="KW-0479">Metal-binding</keyword>
<dbReference type="CDD" id="cd07723">
    <property type="entry name" value="hydroxyacylglutathione_hydrolase_MBL-fold"/>
    <property type="match status" value="1"/>
</dbReference>
<dbReference type="UniPathway" id="UPA00619">
    <property type="reaction ID" value="UER00676"/>
</dbReference>
<feature type="region of interest" description="Disordered" evidence="8">
    <location>
        <begin position="1"/>
        <end position="85"/>
    </location>
</feature>
<dbReference type="InterPro" id="IPR001279">
    <property type="entry name" value="Metallo-B-lactamas"/>
</dbReference>
<dbReference type="InterPro" id="IPR036866">
    <property type="entry name" value="RibonucZ/Hydroxyglut_hydro"/>
</dbReference>
<evidence type="ECO:0000256" key="4">
    <source>
        <dbReference type="ARBA" id="ARBA00022723"/>
    </source>
</evidence>
<dbReference type="PANTHER" id="PTHR43705">
    <property type="entry name" value="HYDROXYACYLGLUTATHIONE HYDROLASE"/>
    <property type="match status" value="1"/>
</dbReference>
<feature type="binding site" evidence="7">
    <location>
        <position position="170"/>
    </location>
    <ligand>
        <name>Zn(2+)</name>
        <dbReference type="ChEBI" id="CHEBI:29105"/>
        <label>1</label>
    </ligand>
</feature>
<feature type="binding site" evidence="7">
    <location>
        <position position="175"/>
    </location>
    <ligand>
        <name>Zn(2+)</name>
        <dbReference type="ChEBI" id="CHEBI:29105"/>
        <label>2</label>
    </ligand>
</feature>
<dbReference type="GO" id="GO:0004416">
    <property type="term" value="F:hydroxyacylglutathione hydrolase activity"/>
    <property type="evidence" value="ECO:0007669"/>
    <property type="project" value="UniProtKB-UniRule"/>
</dbReference>
<evidence type="ECO:0000313" key="11">
    <source>
        <dbReference type="Proteomes" id="UP000427716"/>
    </source>
</evidence>
<evidence type="ECO:0000256" key="8">
    <source>
        <dbReference type="SAM" id="MobiDB-lite"/>
    </source>
</evidence>
<feature type="compositionally biased region" description="Low complexity" evidence="8">
    <location>
        <begin position="25"/>
        <end position="42"/>
    </location>
</feature>
<dbReference type="SMART" id="SM00849">
    <property type="entry name" value="Lactamase_B"/>
    <property type="match status" value="1"/>
</dbReference>
<comment type="pathway">
    <text evidence="2 7">Secondary metabolite metabolism; methylglyoxal degradation; (R)-lactate from methylglyoxal: step 2/2.</text>
</comment>
<dbReference type="EMBL" id="CP046415">
    <property type="protein sequence ID" value="QGT78030.1"/>
    <property type="molecule type" value="Genomic_DNA"/>
</dbReference>
<dbReference type="GO" id="GO:0019243">
    <property type="term" value="P:methylglyoxal catabolic process to D-lactate via S-lactoyl-glutathione"/>
    <property type="evidence" value="ECO:0007669"/>
    <property type="project" value="UniProtKB-UniRule"/>
</dbReference>
<dbReference type="HAMAP" id="MF_01374">
    <property type="entry name" value="Glyoxalase_2"/>
    <property type="match status" value="1"/>
</dbReference>
<accession>A0A6I6CXF3</accession>
<dbReference type="Pfam" id="PF16123">
    <property type="entry name" value="HAGH_C"/>
    <property type="match status" value="1"/>
</dbReference>
<evidence type="ECO:0000313" key="10">
    <source>
        <dbReference type="EMBL" id="QGT78030.1"/>
    </source>
</evidence>
<comment type="similarity">
    <text evidence="3 7">Belongs to the metallo-beta-lactamase superfamily. Glyoxalase II family.</text>
</comment>
<keyword evidence="6 7" id="KW-0862">Zinc</keyword>
<evidence type="ECO:0000256" key="6">
    <source>
        <dbReference type="ARBA" id="ARBA00022833"/>
    </source>
</evidence>
<dbReference type="Proteomes" id="UP000427716">
    <property type="component" value="Chromosome"/>
</dbReference>
<dbReference type="InterPro" id="IPR032282">
    <property type="entry name" value="HAGH_C"/>
</dbReference>
<feature type="binding site" evidence="7">
    <location>
        <position position="286"/>
    </location>
    <ligand>
        <name>Zn(2+)</name>
        <dbReference type="ChEBI" id="CHEBI:29105"/>
        <label>2</label>
    </ligand>
</feature>
<comment type="subunit">
    <text evidence="7">Monomer.</text>
</comment>
<evidence type="ECO:0000256" key="3">
    <source>
        <dbReference type="ARBA" id="ARBA00006759"/>
    </source>
</evidence>
<feature type="binding site" evidence="7">
    <location>
        <position position="174"/>
    </location>
    <ligand>
        <name>Zn(2+)</name>
        <dbReference type="ChEBI" id="CHEBI:29105"/>
        <label>2</label>
    </ligand>
</feature>
<gene>
    <name evidence="7 10" type="primary">gloB</name>
    <name evidence="10" type="ORF">GM160_03480</name>
</gene>
<evidence type="ECO:0000256" key="1">
    <source>
        <dbReference type="ARBA" id="ARBA00001623"/>
    </source>
</evidence>
<reference evidence="10 11" key="1">
    <citation type="submission" date="2019-11" db="EMBL/GenBank/DDBJ databases">
        <authorList>
            <person name="Zhang J."/>
            <person name="Sun C."/>
        </authorList>
    </citation>
    <scope>NUCLEOTIDE SEQUENCE [LARGE SCALE GENOMIC DNA]</scope>
    <source>
        <strain evidence="11">sp2</strain>
    </source>
</reference>
<protein>
    <recommendedName>
        <fullName evidence="7">Hydroxyacylglutathione hydrolase</fullName>
        <ecNumber evidence="7">3.1.2.6</ecNumber>
    </recommendedName>
    <alternativeName>
        <fullName evidence="7">Glyoxalase II</fullName>
        <shortName evidence="7">Glx II</shortName>
    </alternativeName>
</protein>
<keyword evidence="5 7" id="KW-0378">Hydrolase</keyword>
<dbReference type="AlphaFoldDB" id="A0A6I6CXF3"/>
<dbReference type="GO" id="GO:0046872">
    <property type="term" value="F:metal ion binding"/>
    <property type="evidence" value="ECO:0007669"/>
    <property type="project" value="UniProtKB-KW"/>
</dbReference>
<name>A0A6I6CXF3_9GAMM</name>
<dbReference type="Pfam" id="PF00753">
    <property type="entry name" value="Lactamase_B"/>
    <property type="match status" value="1"/>
</dbReference>
<evidence type="ECO:0000259" key="9">
    <source>
        <dbReference type="SMART" id="SM00849"/>
    </source>
</evidence>
<organism evidence="10 11">
    <name type="scientific">Guyparkeria halophila</name>
    <dbReference type="NCBI Taxonomy" id="47960"/>
    <lineage>
        <taxon>Bacteria</taxon>
        <taxon>Pseudomonadati</taxon>
        <taxon>Pseudomonadota</taxon>
        <taxon>Gammaproteobacteria</taxon>
        <taxon>Chromatiales</taxon>
        <taxon>Thioalkalibacteraceae</taxon>
        <taxon>Guyparkeria</taxon>
    </lineage>
</organism>
<evidence type="ECO:0000256" key="2">
    <source>
        <dbReference type="ARBA" id="ARBA00004963"/>
    </source>
</evidence>
<sequence>MIRTGHAPSSAPRPDATSSGQGKNQASSAPPAQPARSQRAASGLPWRGSFPWRSHDPGEPCRLVGRHDRGDCRPSSRERLSIEPRPCSENGVANMPTKAFLALVRLRYHAGMSTVTAPTIHCIPVLADNYVWLIEGADRATVIVDAGEAGPIIEAIESRGLKPVATLITHHHGDHVQGLGELTRRFPMPVYGPDSCRRVGVDTVVGEGDRFTIPQVGEFAVMATPGHTQDHLSFINGQAIFCGDTLFTAGCGRLFEGTAAQMLHSLARLADAADAIGDGATIYCGHEYTTDSLRFAAHAEPDNADIAARVREVAAMRAKGEPTASASMDLEKRTNPFLRIREPVLRRAVEAYVGDTIENDIEAFAQLRHWKDDFDGLARL</sequence>
<feature type="compositionally biased region" description="Basic and acidic residues" evidence="8">
    <location>
        <begin position="53"/>
        <end position="82"/>
    </location>
</feature>
<dbReference type="InterPro" id="IPR035680">
    <property type="entry name" value="Clx_II_MBL"/>
</dbReference>
<feature type="binding site" evidence="7">
    <location>
        <position position="172"/>
    </location>
    <ligand>
        <name>Zn(2+)</name>
        <dbReference type="ChEBI" id="CHEBI:29105"/>
        <label>1</label>
    </ligand>
</feature>
<proteinExistence type="inferred from homology"/>
<feature type="domain" description="Metallo-beta-lactamase" evidence="9">
    <location>
        <begin position="128"/>
        <end position="286"/>
    </location>
</feature>
<comment type="function">
    <text evidence="7">Thiolesterase that catalyzes the hydrolysis of S-D-lactoyl-glutathione to form glutathione and D-lactic acid.</text>
</comment>
<feature type="binding site" evidence="7">
    <location>
        <position position="227"/>
    </location>
    <ligand>
        <name>Zn(2+)</name>
        <dbReference type="ChEBI" id="CHEBI:29105"/>
        <label>1</label>
    </ligand>
</feature>
<comment type="cofactor">
    <cofactor evidence="7">
        <name>Zn(2+)</name>
        <dbReference type="ChEBI" id="CHEBI:29105"/>
    </cofactor>
    <text evidence="7">Binds 2 Zn(2+) ions per subunit.</text>
</comment>